<gene>
    <name evidence="3" type="ORF">BU26DRAFT_12674</name>
</gene>
<dbReference type="Gene3D" id="1.20.58.340">
    <property type="entry name" value="Magnesium transport protein CorA, transmembrane region"/>
    <property type="match status" value="1"/>
</dbReference>
<dbReference type="EMBL" id="ML987189">
    <property type="protein sequence ID" value="KAF2255971.1"/>
    <property type="molecule type" value="Genomic_DNA"/>
</dbReference>
<dbReference type="RefSeq" id="XP_033690975.1">
    <property type="nucleotide sequence ID" value="XM_033819587.1"/>
</dbReference>
<keyword evidence="1" id="KW-0472">Membrane</keyword>
<sequence length="407" mass="46389">MIEQLHSRDRLRVKKETLMKILSRLDVFPYFVETLFEFGLRTKANDDLSPHFHWRHSIKDRSIMEISYIFRFFERNLRGEGEPWSLRQTAVYHQLHLPSTDSTWIFIKASPCFKGLLKKRIEASRFIINPAGHRYIAIHLLALNFTLGSWREFLTDYTSRLSAIEDKTIYSHADYSLTNDYILAFEDRQKVQIFRRSMIQALTLIKSSLDLGSRVASFWSTVRGGQPSEIQEGVSQELADYESEMVYNRRCVDSLLQRSSETAAMLVNILEHRRDILSLRSAQANEASLTANKQVLEASRSSLSTLKDIAVRGKLEQKIDQESGVNIRALTVVATLYLPATLLVGVFSSRLVGGEGSHLVLSGEFWKFVVILLAMVIATFGLVAGVQALSAWSYERKLRESGQNSSV</sequence>
<reference evidence="3" key="1">
    <citation type="journal article" date="2020" name="Stud. Mycol.">
        <title>101 Dothideomycetes genomes: a test case for predicting lifestyles and emergence of pathogens.</title>
        <authorList>
            <person name="Haridas S."/>
            <person name="Albert R."/>
            <person name="Binder M."/>
            <person name="Bloem J."/>
            <person name="Labutti K."/>
            <person name="Salamov A."/>
            <person name="Andreopoulos B."/>
            <person name="Baker S."/>
            <person name="Barry K."/>
            <person name="Bills G."/>
            <person name="Bluhm B."/>
            <person name="Cannon C."/>
            <person name="Castanera R."/>
            <person name="Culley D."/>
            <person name="Daum C."/>
            <person name="Ezra D."/>
            <person name="Gonzalez J."/>
            <person name="Henrissat B."/>
            <person name="Kuo A."/>
            <person name="Liang C."/>
            <person name="Lipzen A."/>
            <person name="Lutzoni F."/>
            <person name="Magnuson J."/>
            <person name="Mondo S."/>
            <person name="Nolan M."/>
            <person name="Ohm R."/>
            <person name="Pangilinan J."/>
            <person name="Park H.-J."/>
            <person name="Ramirez L."/>
            <person name="Alfaro M."/>
            <person name="Sun H."/>
            <person name="Tritt A."/>
            <person name="Yoshinaga Y."/>
            <person name="Zwiers L.-H."/>
            <person name="Turgeon B."/>
            <person name="Goodwin S."/>
            <person name="Spatafora J."/>
            <person name="Crous P."/>
            <person name="Grigoriev I."/>
        </authorList>
    </citation>
    <scope>NUCLEOTIDE SEQUENCE</scope>
    <source>
        <strain evidence="3">CBS 122368</strain>
    </source>
</reference>
<feature type="transmembrane region" description="Helical" evidence="1">
    <location>
        <begin position="327"/>
        <end position="348"/>
    </location>
</feature>
<protein>
    <recommendedName>
        <fullName evidence="2">CorA-like transporter domain-containing protein</fullName>
    </recommendedName>
</protein>
<evidence type="ECO:0000256" key="1">
    <source>
        <dbReference type="SAM" id="Phobius"/>
    </source>
</evidence>
<organism evidence="3 4">
    <name type="scientific">Trematosphaeria pertusa</name>
    <dbReference type="NCBI Taxonomy" id="390896"/>
    <lineage>
        <taxon>Eukaryota</taxon>
        <taxon>Fungi</taxon>
        <taxon>Dikarya</taxon>
        <taxon>Ascomycota</taxon>
        <taxon>Pezizomycotina</taxon>
        <taxon>Dothideomycetes</taxon>
        <taxon>Pleosporomycetidae</taxon>
        <taxon>Pleosporales</taxon>
        <taxon>Massarineae</taxon>
        <taxon>Trematosphaeriaceae</taxon>
        <taxon>Trematosphaeria</taxon>
    </lineage>
</organism>
<dbReference type="OrthoDB" id="5396681at2759"/>
<proteinExistence type="predicted"/>
<evidence type="ECO:0000313" key="3">
    <source>
        <dbReference type="EMBL" id="KAF2255971.1"/>
    </source>
</evidence>
<dbReference type="GO" id="GO:0016020">
    <property type="term" value="C:membrane"/>
    <property type="evidence" value="ECO:0007669"/>
    <property type="project" value="InterPro"/>
</dbReference>
<evidence type="ECO:0000259" key="2">
    <source>
        <dbReference type="Pfam" id="PF26616"/>
    </source>
</evidence>
<keyword evidence="4" id="KW-1185">Reference proteome</keyword>
<name>A0A6A6IZE8_9PLEO</name>
<feature type="domain" description="CorA-like transporter" evidence="2">
    <location>
        <begin position="5"/>
        <end position="167"/>
    </location>
</feature>
<dbReference type="GeneID" id="54572917"/>
<dbReference type="InterPro" id="IPR058257">
    <property type="entry name" value="CorA-like_dom"/>
</dbReference>
<dbReference type="InterPro" id="IPR002523">
    <property type="entry name" value="MgTranspt_CorA/ZnTranspt_ZntB"/>
</dbReference>
<keyword evidence="1" id="KW-0812">Transmembrane</keyword>
<dbReference type="Pfam" id="PF26616">
    <property type="entry name" value="CorA-like"/>
    <property type="match status" value="1"/>
</dbReference>
<keyword evidence="1" id="KW-1133">Transmembrane helix</keyword>
<evidence type="ECO:0000313" key="4">
    <source>
        <dbReference type="Proteomes" id="UP000800094"/>
    </source>
</evidence>
<dbReference type="Pfam" id="PF01544">
    <property type="entry name" value="CorA"/>
    <property type="match status" value="1"/>
</dbReference>
<feature type="transmembrane region" description="Helical" evidence="1">
    <location>
        <begin position="368"/>
        <end position="389"/>
    </location>
</feature>
<dbReference type="GO" id="GO:0046873">
    <property type="term" value="F:metal ion transmembrane transporter activity"/>
    <property type="evidence" value="ECO:0007669"/>
    <property type="project" value="InterPro"/>
</dbReference>
<dbReference type="AlphaFoldDB" id="A0A6A6IZE8"/>
<accession>A0A6A6IZE8</accession>
<dbReference type="Proteomes" id="UP000800094">
    <property type="component" value="Unassembled WGS sequence"/>
</dbReference>